<comment type="function">
    <text evidence="7">Component of the large ribosomal subunit. The ribosome is a large ribonucleoprotein complex responsible for the synthesis of proteins in the cell.</text>
</comment>
<evidence type="ECO:0000313" key="11">
    <source>
        <dbReference type="Proteomes" id="UP000645828"/>
    </source>
</evidence>
<evidence type="ECO:0000313" key="10">
    <source>
        <dbReference type="EMBL" id="CAD7690910.1"/>
    </source>
</evidence>
<accession>A0A811ZQX4</accession>
<dbReference type="Pfam" id="PF01776">
    <property type="entry name" value="Ribosomal_L22e"/>
    <property type="match status" value="1"/>
</dbReference>
<comment type="caution">
    <text evidence="10">The sequence shown here is derived from an EMBL/GenBank/DDBJ whole genome shotgun (WGS) entry which is preliminary data.</text>
</comment>
<keyword evidence="4" id="KW-0963">Cytoplasm</keyword>
<evidence type="ECO:0000256" key="4">
    <source>
        <dbReference type="ARBA" id="ARBA00022490"/>
    </source>
</evidence>
<dbReference type="EMBL" id="CAJHUB010000771">
    <property type="protein sequence ID" value="CAD7690910.1"/>
    <property type="molecule type" value="Genomic_DNA"/>
</dbReference>
<dbReference type="GO" id="GO:0005737">
    <property type="term" value="C:cytoplasm"/>
    <property type="evidence" value="ECO:0007669"/>
    <property type="project" value="UniProtKB-SubCell"/>
</dbReference>
<sequence>MEQNIETGFSRTAKRKQLLHFLFKTRRGIRSRVSRIAPWAKGRRQIHNKWKVLISMQWVSPPQCLCMSLRQVEIFTYMFNSKFPSFHRNIEKQAETIDTCSEKTRIAPQFPALDDLCTQRKPARVATREVVGRWEEGLMGTASFEQFLPERIKMNRKARHLSGGVLTTERKKEKEKEYLKKNNPCDSLSVVANSKENHGLHYFQVNQDKEEEEDED</sequence>
<dbReference type="InterPro" id="IPR038526">
    <property type="entry name" value="Ribosomal_eL22_sf"/>
</dbReference>
<dbReference type="PANTHER" id="PTHR10064:SF2">
    <property type="entry name" value="LARGE RIBOSOMAL SUBUNIT PROTEIN EL22"/>
    <property type="match status" value="1"/>
</dbReference>
<dbReference type="GO" id="GO:0003735">
    <property type="term" value="F:structural constituent of ribosome"/>
    <property type="evidence" value="ECO:0007669"/>
    <property type="project" value="InterPro"/>
</dbReference>
<comment type="subcellular location">
    <subcellularLocation>
        <location evidence="1">Cytoplasm</location>
    </subcellularLocation>
</comment>
<dbReference type="PANTHER" id="PTHR10064">
    <property type="entry name" value="60S RIBOSOMAL PROTEIN L22"/>
    <property type="match status" value="1"/>
</dbReference>
<dbReference type="GO" id="GO:0003723">
    <property type="term" value="F:RNA binding"/>
    <property type="evidence" value="ECO:0007669"/>
    <property type="project" value="TreeGrafter"/>
</dbReference>
<dbReference type="InterPro" id="IPR002671">
    <property type="entry name" value="Ribosomal_eL22"/>
</dbReference>
<dbReference type="AlphaFoldDB" id="A0A811ZQX4"/>
<dbReference type="Proteomes" id="UP000645828">
    <property type="component" value="Unassembled WGS sequence"/>
</dbReference>
<comment type="subunit">
    <text evidence="3">Component of the large ribosomal subunit.</text>
</comment>
<evidence type="ECO:0000256" key="9">
    <source>
        <dbReference type="ARBA" id="ARBA00041214"/>
    </source>
</evidence>
<name>A0A811ZQX4_NYCPR</name>
<gene>
    <name evidence="10" type="ORF">NYPRO_LOCUS23704</name>
</gene>
<evidence type="ECO:0000256" key="5">
    <source>
        <dbReference type="ARBA" id="ARBA00022980"/>
    </source>
</evidence>
<dbReference type="GO" id="GO:0002181">
    <property type="term" value="P:cytoplasmic translation"/>
    <property type="evidence" value="ECO:0007669"/>
    <property type="project" value="TreeGrafter"/>
</dbReference>
<keyword evidence="5" id="KW-0689">Ribosomal protein</keyword>
<reference evidence="10" key="1">
    <citation type="submission" date="2020-12" db="EMBL/GenBank/DDBJ databases">
        <authorList>
            <consortium name="Molecular Ecology Group"/>
        </authorList>
    </citation>
    <scope>NUCLEOTIDE SEQUENCE</scope>
    <source>
        <strain evidence="10">TBG_1078</strain>
    </source>
</reference>
<evidence type="ECO:0000256" key="2">
    <source>
        <dbReference type="ARBA" id="ARBA00007817"/>
    </source>
</evidence>
<dbReference type="Gene3D" id="3.30.1360.210">
    <property type="match status" value="2"/>
</dbReference>
<organism evidence="10 11">
    <name type="scientific">Nyctereutes procyonoides</name>
    <name type="common">Raccoon dog</name>
    <name type="synonym">Canis procyonoides</name>
    <dbReference type="NCBI Taxonomy" id="34880"/>
    <lineage>
        <taxon>Eukaryota</taxon>
        <taxon>Metazoa</taxon>
        <taxon>Chordata</taxon>
        <taxon>Craniata</taxon>
        <taxon>Vertebrata</taxon>
        <taxon>Euteleostomi</taxon>
        <taxon>Mammalia</taxon>
        <taxon>Eutheria</taxon>
        <taxon>Laurasiatheria</taxon>
        <taxon>Carnivora</taxon>
        <taxon>Caniformia</taxon>
        <taxon>Canidae</taxon>
        <taxon>Nyctereutes</taxon>
    </lineage>
</organism>
<keyword evidence="11" id="KW-1185">Reference proteome</keyword>
<evidence type="ECO:0000256" key="8">
    <source>
        <dbReference type="ARBA" id="ARBA00040613"/>
    </source>
</evidence>
<dbReference type="GO" id="GO:1990904">
    <property type="term" value="C:ribonucleoprotein complex"/>
    <property type="evidence" value="ECO:0007669"/>
    <property type="project" value="UniProtKB-KW"/>
</dbReference>
<protein>
    <recommendedName>
        <fullName evidence="8">Large ribosomal subunit protein eL22</fullName>
    </recommendedName>
    <alternativeName>
        <fullName evidence="9">60S ribosomal protein L22</fullName>
    </alternativeName>
</protein>
<evidence type="ECO:0000256" key="7">
    <source>
        <dbReference type="ARBA" id="ARBA00034092"/>
    </source>
</evidence>
<proteinExistence type="inferred from homology"/>
<evidence type="ECO:0000256" key="1">
    <source>
        <dbReference type="ARBA" id="ARBA00004496"/>
    </source>
</evidence>
<keyword evidence="6" id="KW-0687">Ribonucleoprotein</keyword>
<comment type="similarity">
    <text evidence="2">Belongs to the eukaryotic ribosomal protein eL22 family.</text>
</comment>
<dbReference type="GO" id="GO:0005840">
    <property type="term" value="C:ribosome"/>
    <property type="evidence" value="ECO:0007669"/>
    <property type="project" value="UniProtKB-KW"/>
</dbReference>
<evidence type="ECO:0000256" key="3">
    <source>
        <dbReference type="ARBA" id="ARBA00011133"/>
    </source>
</evidence>
<evidence type="ECO:0000256" key="6">
    <source>
        <dbReference type="ARBA" id="ARBA00023274"/>
    </source>
</evidence>